<evidence type="ECO:0000313" key="5">
    <source>
        <dbReference type="Proteomes" id="UP000636479"/>
    </source>
</evidence>
<dbReference type="GO" id="GO:0005634">
    <property type="term" value="C:nucleus"/>
    <property type="evidence" value="ECO:0007669"/>
    <property type="project" value="TreeGrafter"/>
</dbReference>
<accession>A0A8H6TG68</accession>
<feature type="compositionally biased region" description="Pro residues" evidence="2">
    <location>
        <begin position="239"/>
        <end position="251"/>
    </location>
</feature>
<organism evidence="4 5">
    <name type="scientific">Mycena indigotica</name>
    <dbReference type="NCBI Taxonomy" id="2126181"/>
    <lineage>
        <taxon>Eukaryota</taxon>
        <taxon>Fungi</taxon>
        <taxon>Dikarya</taxon>
        <taxon>Basidiomycota</taxon>
        <taxon>Agaricomycotina</taxon>
        <taxon>Agaricomycetes</taxon>
        <taxon>Agaricomycetidae</taxon>
        <taxon>Agaricales</taxon>
        <taxon>Marasmiineae</taxon>
        <taxon>Mycenaceae</taxon>
        <taxon>Mycena</taxon>
    </lineage>
</organism>
<gene>
    <name evidence="4" type="ORF">MIND_00030400</name>
</gene>
<feature type="compositionally biased region" description="Polar residues" evidence="2">
    <location>
        <begin position="212"/>
        <end position="235"/>
    </location>
</feature>
<sequence>MASAVHAQQPPPTKKAHVPRSYPAPPPQTGSSSKTDPYYGHEYIANLCARFITHLFACPPFPPQSTHSQAKLPYFIAYALHRTKLHQAVTYAALVLLQRLKARFPTARGSSGHRLFISAFMIASKVICDDTYSNKSWSIVAQGMFSLREINQMEREMCNYLDWELTVDNPILSNFETMVQRDFPPNSKGPYPTYSLHMVSKRAAKAAASASNTPIPEPNSTTSPIPSFGQQQRQATPTKPYPPPIIPPPLYKKPASPTTPETPGHSHSATTSPASSVSPPTPTGPVDLTAKIHDASNTKGFETSGSLRIATELPPTHPLKAKMFAFAAPAIW</sequence>
<dbReference type="InterPro" id="IPR036915">
    <property type="entry name" value="Cyclin-like_sf"/>
</dbReference>
<reference evidence="4" key="1">
    <citation type="submission" date="2020-05" db="EMBL/GenBank/DDBJ databases">
        <title>Mycena genomes resolve the evolution of fungal bioluminescence.</title>
        <authorList>
            <person name="Tsai I.J."/>
        </authorList>
    </citation>
    <scope>NUCLEOTIDE SEQUENCE</scope>
    <source>
        <strain evidence="4">171206Taipei</strain>
    </source>
</reference>
<dbReference type="Gene3D" id="1.10.472.10">
    <property type="entry name" value="Cyclin-like"/>
    <property type="match status" value="1"/>
</dbReference>
<dbReference type="EMBL" id="JACAZF010000001">
    <property type="protein sequence ID" value="KAF7315160.1"/>
    <property type="molecule type" value="Genomic_DNA"/>
</dbReference>
<keyword evidence="5" id="KW-1185">Reference proteome</keyword>
<dbReference type="GO" id="GO:0016538">
    <property type="term" value="F:cyclin-dependent protein serine/threonine kinase regulator activity"/>
    <property type="evidence" value="ECO:0007669"/>
    <property type="project" value="TreeGrafter"/>
</dbReference>
<dbReference type="Pfam" id="PF00134">
    <property type="entry name" value="Cyclin_N"/>
    <property type="match status" value="1"/>
</dbReference>
<dbReference type="SUPFAM" id="SSF47954">
    <property type="entry name" value="Cyclin-like"/>
    <property type="match status" value="1"/>
</dbReference>
<feature type="compositionally biased region" description="Low complexity" evidence="2">
    <location>
        <begin position="265"/>
        <end position="278"/>
    </location>
</feature>
<name>A0A8H6TG68_9AGAR</name>
<dbReference type="InterPro" id="IPR006671">
    <property type="entry name" value="Cyclin_N"/>
</dbReference>
<keyword evidence="1" id="KW-0195">Cyclin</keyword>
<comment type="similarity">
    <text evidence="1">Belongs to the cyclin family.</text>
</comment>
<dbReference type="PANTHER" id="PTHR15615">
    <property type="match status" value="1"/>
</dbReference>
<evidence type="ECO:0000313" key="4">
    <source>
        <dbReference type="EMBL" id="KAF7315160.1"/>
    </source>
</evidence>
<dbReference type="AlphaFoldDB" id="A0A8H6TG68"/>
<dbReference type="GO" id="GO:0000307">
    <property type="term" value="C:cyclin-dependent protein kinase holoenzyme complex"/>
    <property type="evidence" value="ECO:0007669"/>
    <property type="project" value="TreeGrafter"/>
</dbReference>
<dbReference type="RefSeq" id="XP_037225183.1">
    <property type="nucleotide sequence ID" value="XM_037357273.1"/>
</dbReference>
<proteinExistence type="inferred from homology"/>
<dbReference type="CDD" id="cd20557">
    <property type="entry name" value="CYCLIN_ScPCL1-like"/>
    <property type="match status" value="1"/>
</dbReference>
<feature type="region of interest" description="Disordered" evidence="2">
    <location>
        <begin position="1"/>
        <end position="35"/>
    </location>
</feature>
<dbReference type="GO" id="GO:0019901">
    <property type="term" value="F:protein kinase binding"/>
    <property type="evidence" value="ECO:0007669"/>
    <property type="project" value="InterPro"/>
</dbReference>
<dbReference type="InterPro" id="IPR013763">
    <property type="entry name" value="Cyclin-like_dom"/>
</dbReference>
<feature type="region of interest" description="Disordered" evidence="2">
    <location>
        <begin position="205"/>
        <end position="289"/>
    </location>
</feature>
<dbReference type="Proteomes" id="UP000636479">
    <property type="component" value="Unassembled WGS sequence"/>
</dbReference>
<dbReference type="OrthoDB" id="244495at2759"/>
<dbReference type="InterPro" id="IPR013922">
    <property type="entry name" value="Cyclin_PHO80-like"/>
</dbReference>
<evidence type="ECO:0000256" key="2">
    <source>
        <dbReference type="SAM" id="MobiDB-lite"/>
    </source>
</evidence>
<dbReference type="PANTHER" id="PTHR15615:SF108">
    <property type="entry name" value="PROTEIN CNPPD1"/>
    <property type="match status" value="1"/>
</dbReference>
<evidence type="ECO:0000256" key="1">
    <source>
        <dbReference type="RuleBase" id="RU000383"/>
    </source>
</evidence>
<dbReference type="SMART" id="SM00385">
    <property type="entry name" value="CYCLIN"/>
    <property type="match status" value="1"/>
</dbReference>
<comment type="caution">
    <text evidence="4">The sequence shown here is derived from an EMBL/GenBank/DDBJ whole genome shotgun (WGS) entry which is preliminary data.</text>
</comment>
<protein>
    <submittedName>
        <fullName evidence="4">Alternative cyclin Pcl12</fullName>
    </submittedName>
</protein>
<evidence type="ECO:0000259" key="3">
    <source>
        <dbReference type="SMART" id="SM00385"/>
    </source>
</evidence>
<feature type="domain" description="Cyclin-like" evidence="3">
    <location>
        <begin position="74"/>
        <end position="159"/>
    </location>
</feature>
<dbReference type="GeneID" id="59339789"/>